<keyword evidence="2" id="KW-1185">Reference proteome</keyword>
<name>A0AAD3XM41_NEPGR</name>
<reference evidence="1" key="1">
    <citation type="submission" date="2023-05" db="EMBL/GenBank/DDBJ databases">
        <title>Nepenthes gracilis genome sequencing.</title>
        <authorList>
            <person name="Fukushima K."/>
        </authorList>
    </citation>
    <scope>NUCLEOTIDE SEQUENCE</scope>
    <source>
        <strain evidence="1">SING2019-196</strain>
    </source>
</reference>
<gene>
    <name evidence="1" type="ORF">Nepgr_011603</name>
</gene>
<organism evidence="1 2">
    <name type="scientific">Nepenthes gracilis</name>
    <name type="common">Slender pitcher plant</name>
    <dbReference type="NCBI Taxonomy" id="150966"/>
    <lineage>
        <taxon>Eukaryota</taxon>
        <taxon>Viridiplantae</taxon>
        <taxon>Streptophyta</taxon>
        <taxon>Embryophyta</taxon>
        <taxon>Tracheophyta</taxon>
        <taxon>Spermatophyta</taxon>
        <taxon>Magnoliopsida</taxon>
        <taxon>eudicotyledons</taxon>
        <taxon>Gunneridae</taxon>
        <taxon>Pentapetalae</taxon>
        <taxon>Caryophyllales</taxon>
        <taxon>Nepenthaceae</taxon>
        <taxon>Nepenthes</taxon>
    </lineage>
</organism>
<dbReference type="AlphaFoldDB" id="A0AAD3XM41"/>
<comment type="caution">
    <text evidence="1">The sequence shown here is derived from an EMBL/GenBank/DDBJ whole genome shotgun (WGS) entry which is preliminary data.</text>
</comment>
<evidence type="ECO:0000313" key="1">
    <source>
        <dbReference type="EMBL" id="GMH09762.1"/>
    </source>
</evidence>
<dbReference type="Proteomes" id="UP001279734">
    <property type="component" value="Unassembled WGS sequence"/>
</dbReference>
<proteinExistence type="predicted"/>
<sequence length="199" mass="21492">MDPVLKDDRLLQFYMVCSVPQFGRCYLPLHCDCVELSTGPLWCADDGLVGANVVIGCLLADCCCSSAPTQGFVLLELLDCFLAAVARSYGISVADDAASAGRCLPAISCCWHFGLAWKWLFILSSVLDAEPAKWKFGAAVLQVQAGAPSKGRPKAQKISKALAKWHSVLQTNYSIRSSQPPVAASNLQLHSSLRSDNRE</sequence>
<protein>
    <submittedName>
        <fullName evidence="1">Uncharacterized protein</fullName>
    </submittedName>
</protein>
<evidence type="ECO:0000313" key="2">
    <source>
        <dbReference type="Proteomes" id="UP001279734"/>
    </source>
</evidence>
<dbReference type="EMBL" id="BSYO01000009">
    <property type="protein sequence ID" value="GMH09762.1"/>
    <property type="molecule type" value="Genomic_DNA"/>
</dbReference>
<accession>A0AAD3XM41</accession>